<dbReference type="Proteomes" id="UP000326500">
    <property type="component" value="Unassembled WGS sequence"/>
</dbReference>
<evidence type="ECO:0000313" key="2">
    <source>
        <dbReference type="EMBL" id="SDJ94289.1"/>
    </source>
</evidence>
<accession>A0A1G8XUN1</accession>
<dbReference type="STRING" id="2200.GCA_001571405_00595"/>
<dbReference type="RefSeq" id="WP_224732742.1">
    <property type="nucleotide sequence ID" value="NZ_FNFT01000002.1"/>
</dbReference>
<name>A0A1G8XUN1_9EURY</name>
<sequence>MRGTVAEMERRNIIRASDIEDARVRNPQGEDLGSIKDIMIDTSAGCIAYAALSFGGFMGLGDKLFAIPWEALRYNAADESFVLDISKERLENAPGFDKDNWPTTADREWLTGVYSHYGYTPYWER</sequence>
<feature type="domain" description="PRC-barrel" evidence="1">
    <location>
        <begin position="13"/>
        <end position="89"/>
    </location>
</feature>
<reference evidence="2 3" key="1">
    <citation type="submission" date="2016-10" db="EMBL/GenBank/DDBJ databases">
        <authorList>
            <person name="Varghese N."/>
            <person name="Submissions S."/>
        </authorList>
    </citation>
    <scope>NUCLEOTIDE SEQUENCE [LARGE SCALE GENOMIC DNA]</scope>
    <source>
        <strain evidence="2 3">DSM 2373</strain>
    </source>
</reference>
<proteinExistence type="predicted"/>
<keyword evidence="3" id="KW-1185">Reference proteome</keyword>
<organism evidence="2 3">
    <name type="scientific">Methanoculleus thermophilus</name>
    <dbReference type="NCBI Taxonomy" id="2200"/>
    <lineage>
        <taxon>Archaea</taxon>
        <taxon>Methanobacteriati</taxon>
        <taxon>Methanobacteriota</taxon>
        <taxon>Stenosarchaea group</taxon>
        <taxon>Methanomicrobia</taxon>
        <taxon>Methanomicrobiales</taxon>
        <taxon>Methanomicrobiaceae</taxon>
        <taxon>Methanoculleus</taxon>
    </lineage>
</organism>
<dbReference type="PANTHER" id="PTHR36505">
    <property type="entry name" value="BLR1072 PROTEIN"/>
    <property type="match status" value="1"/>
</dbReference>
<dbReference type="Pfam" id="PF05239">
    <property type="entry name" value="PRC"/>
    <property type="match status" value="1"/>
</dbReference>
<dbReference type="AlphaFoldDB" id="A0A1G8XUN1"/>
<dbReference type="EMBL" id="FNFT01000002">
    <property type="protein sequence ID" value="SDJ94289.1"/>
    <property type="molecule type" value="Genomic_DNA"/>
</dbReference>
<dbReference type="InterPro" id="IPR011033">
    <property type="entry name" value="PRC_barrel-like_sf"/>
</dbReference>
<dbReference type="SUPFAM" id="SSF50346">
    <property type="entry name" value="PRC-barrel domain"/>
    <property type="match status" value="1"/>
</dbReference>
<gene>
    <name evidence="2" type="ORF">SAMN04488571_10263</name>
</gene>
<evidence type="ECO:0000313" key="3">
    <source>
        <dbReference type="Proteomes" id="UP000326500"/>
    </source>
</evidence>
<dbReference type="InterPro" id="IPR027275">
    <property type="entry name" value="PRC-brl_dom"/>
</dbReference>
<dbReference type="PANTHER" id="PTHR36505:SF1">
    <property type="entry name" value="BLR1072 PROTEIN"/>
    <property type="match status" value="1"/>
</dbReference>
<protein>
    <submittedName>
        <fullName evidence="2">Sporulation protein YlmC, PRC-barrel domain family</fullName>
    </submittedName>
</protein>
<dbReference type="Gene3D" id="2.30.30.240">
    <property type="entry name" value="PRC-barrel domain"/>
    <property type="match status" value="1"/>
</dbReference>
<evidence type="ECO:0000259" key="1">
    <source>
        <dbReference type="Pfam" id="PF05239"/>
    </source>
</evidence>